<evidence type="ECO:0000313" key="1">
    <source>
        <dbReference type="EMBL" id="MBX72908.1"/>
    </source>
</evidence>
<protein>
    <submittedName>
        <fullName evidence="1">Uncharacterized protein</fullName>
    </submittedName>
</protein>
<organism evidence="1">
    <name type="scientific">Rhizophora mucronata</name>
    <name type="common">Asiatic mangrove</name>
    <dbReference type="NCBI Taxonomy" id="61149"/>
    <lineage>
        <taxon>Eukaryota</taxon>
        <taxon>Viridiplantae</taxon>
        <taxon>Streptophyta</taxon>
        <taxon>Embryophyta</taxon>
        <taxon>Tracheophyta</taxon>
        <taxon>Spermatophyta</taxon>
        <taxon>Magnoliopsida</taxon>
        <taxon>eudicotyledons</taxon>
        <taxon>Gunneridae</taxon>
        <taxon>Pentapetalae</taxon>
        <taxon>rosids</taxon>
        <taxon>fabids</taxon>
        <taxon>Malpighiales</taxon>
        <taxon>Rhizophoraceae</taxon>
        <taxon>Rhizophora</taxon>
    </lineage>
</organism>
<name>A0A2P2R110_RHIMU</name>
<proteinExistence type="predicted"/>
<dbReference type="AlphaFoldDB" id="A0A2P2R110"/>
<accession>A0A2P2R110</accession>
<reference evidence="1" key="1">
    <citation type="submission" date="2018-02" db="EMBL/GenBank/DDBJ databases">
        <title>Rhizophora mucronata_Transcriptome.</title>
        <authorList>
            <person name="Meera S.P."/>
            <person name="Sreeshan A."/>
            <person name="Augustine A."/>
        </authorList>
    </citation>
    <scope>NUCLEOTIDE SEQUENCE</scope>
    <source>
        <tissue evidence="1">Leaf</tissue>
    </source>
</reference>
<sequence length="30" mass="3442">MNPSFVMSRKNITPPLNSCILETIHLQTQK</sequence>
<dbReference type="EMBL" id="GGEC01092424">
    <property type="protein sequence ID" value="MBX72908.1"/>
    <property type="molecule type" value="Transcribed_RNA"/>
</dbReference>